<dbReference type="Pfam" id="PF00628">
    <property type="entry name" value="PHD"/>
    <property type="match status" value="1"/>
</dbReference>
<keyword evidence="3" id="KW-0862">Zinc</keyword>
<evidence type="ECO:0000256" key="2">
    <source>
        <dbReference type="ARBA" id="ARBA00022771"/>
    </source>
</evidence>
<keyword evidence="1" id="KW-0479">Metal-binding</keyword>
<evidence type="ECO:0000256" key="1">
    <source>
        <dbReference type="ARBA" id="ARBA00022723"/>
    </source>
</evidence>
<dbReference type="Gene3D" id="3.30.40.10">
    <property type="entry name" value="Zinc/RING finger domain, C3HC4 (zinc finger)"/>
    <property type="match status" value="1"/>
</dbReference>
<feature type="region of interest" description="Disordered" evidence="5">
    <location>
        <begin position="1"/>
        <end position="24"/>
    </location>
</feature>
<dbReference type="Proteomes" id="UP000264353">
    <property type="component" value="Chromosome A5"/>
</dbReference>
<dbReference type="PANTHER" id="PTHR47527:SF5">
    <property type="entry name" value="PHD-TYPE DOMAIN-CONTAINING PROTEIN"/>
    <property type="match status" value="1"/>
</dbReference>
<accession>A0A397ZDW4</accession>
<dbReference type="InterPro" id="IPR013083">
    <property type="entry name" value="Znf_RING/FYVE/PHD"/>
</dbReference>
<gene>
    <name evidence="9" type="ORF">BRAA05T21740Z</name>
    <name evidence="7" type="ORF">BRAPAZ1V2_A05P34610.2</name>
    <name evidence="8" type="ORF">BRARA_E02175</name>
</gene>
<dbReference type="EMBL" id="CM010632">
    <property type="protein sequence ID" value="RID63148.1"/>
    <property type="molecule type" value="Genomic_DNA"/>
</dbReference>
<dbReference type="SUPFAM" id="SSF57903">
    <property type="entry name" value="FYVE/PHD zinc finger"/>
    <property type="match status" value="1"/>
</dbReference>
<dbReference type="InterPro" id="IPR011011">
    <property type="entry name" value="Znf_FYVE_PHD"/>
</dbReference>
<dbReference type="EMBL" id="LR031570">
    <property type="protein sequence ID" value="VDC72026.1"/>
    <property type="molecule type" value="Genomic_DNA"/>
</dbReference>
<evidence type="ECO:0000259" key="6">
    <source>
        <dbReference type="PROSITE" id="PS50016"/>
    </source>
</evidence>
<dbReference type="InterPro" id="IPR056699">
    <property type="entry name" value="DUF7797"/>
</dbReference>
<feature type="compositionally biased region" description="Polar residues" evidence="5">
    <location>
        <begin position="510"/>
        <end position="526"/>
    </location>
</feature>
<name>A0A397ZDW4_BRACM</name>
<reference evidence="9" key="2">
    <citation type="submission" date="2018-11" db="EMBL/GenBank/DDBJ databases">
        <authorList>
            <consortium name="Genoscope - CEA"/>
            <person name="William W."/>
        </authorList>
    </citation>
    <scope>NUCLEOTIDE SEQUENCE</scope>
</reference>
<feature type="compositionally biased region" description="Low complexity" evidence="5">
    <location>
        <begin position="661"/>
        <end position="673"/>
    </location>
</feature>
<evidence type="ECO:0000313" key="10">
    <source>
        <dbReference type="Proteomes" id="UP000264353"/>
    </source>
</evidence>
<dbReference type="EMBL" id="LS974621">
    <property type="protein sequence ID" value="CAG7876940.1"/>
    <property type="molecule type" value="Genomic_DNA"/>
</dbReference>
<evidence type="ECO:0000256" key="3">
    <source>
        <dbReference type="ARBA" id="ARBA00022833"/>
    </source>
</evidence>
<reference evidence="8 10" key="1">
    <citation type="submission" date="2018-06" db="EMBL/GenBank/DDBJ databases">
        <title>WGS assembly of Brassica rapa FPsc.</title>
        <authorList>
            <person name="Bowman J."/>
            <person name="Kohchi T."/>
            <person name="Yamato K."/>
            <person name="Jenkins J."/>
            <person name="Shu S."/>
            <person name="Ishizaki K."/>
            <person name="Yamaoka S."/>
            <person name="Nishihama R."/>
            <person name="Nakamura Y."/>
            <person name="Berger F."/>
            <person name="Adam C."/>
            <person name="Aki S."/>
            <person name="Althoff F."/>
            <person name="Araki T."/>
            <person name="Arteaga-Vazquez M."/>
            <person name="Balasubrmanian S."/>
            <person name="Bauer D."/>
            <person name="Boehm C."/>
            <person name="Briginshaw L."/>
            <person name="Caballero-Perez J."/>
            <person name="Catarino B."/>
            <person name="Chen F."/>
            <person name="Chiyoda S."/>
            <person name="Chovatia M."/>
            <person name="Davies K."/>
            <person name="Delmans M."/>
            <person name="Demura T."/>
            <person name="Dierschke T."/>
            <person name="Dolan L."/>
            <person name="Dorantes-Acosta A."/>
            <person name="Eklund D."/>
            <person name="Florent S."/>
            <person name="Flores-Sandoval E."/>
            <person name="Fujiyama A."/>
            <person name="Fukuzawa H."/>
            <person name="Galik B."/>
            <person name="Grimanelli D."/>
            <person name="Grimwood J."/>
            <person name="Grossniklaus U."/>
            <person name="Hamada T."/>
            <person name="Haseloff J."/>
            <person name="Hetherington A."/>
            <person name="Higo A."/>
            <person name="Hirakawa Y."/>
            <person name="Hundley H."/>
            <person name="Ikeda Y."/>
            <person name="Inoue K."/>
            <person name="Inoue S."/>
            <person name="Ishida S."/>
            <person name="Jia Q."/>
            <person name="Kakita M."/>
            <person name="Kanazawa T."/>
            <person name="Kawai Y."/>
            <person name="Kawashima T."/>
            <person name="Kennedy M."/>
            <person name="Kinose K."/>
            <person name="Kinoshita T."/>
            <person name="Kohara Y."/>
            <person name="Koide E."/>
            <person name="Komatsu K."/>
            <person name="Kopischke S."/>
            <person name="Kubo M."/>
            <person name="Kyozuka J."/>
            <person name="Lagercrantz U."/>
            <person name="Lin S."/>
            <person name="Lindquist E."/>
            <person name="Lipzen A."/>
            <person name="Lu C."/>
            <person name="Luna E."/>
            <person name="Martienssen R."/>
            <person name="Minamino N."/>
            <person name="Mizutani M."/>
            <person name="Mizutani M."/>
            <person name="Mochizuki N."/>
            <person name="Monte I."/>
            <person name="Mosher R."/>
            <person name="Nagasaki H."/>
            <person name="Nakagami H."/>
            <person name="Naramoto S."/>
            <person name="Nishitani K."/>
            <person name="Ohtani M."/>
            <person name="Okamoto T."/>
            <person name="Okumura M."/>
            <person name="Phillips J."/>
            <person name="Pollak B."/>
            <person name="Reinders A."/>
            <person name="Roevekamp M."/>
            <person name="Sano R."/>
            <person name="Sawa S."/>
            <person name="Schmid M."/>
            <person name="Shirakawa M."/>
            <person name="Solano R."/>
            <person name="Spunde A."/>
            <person name="Suetsugu N."/>
            <person name="Sugano S."/>
            <person name="Sugiyama A."/>
            <person name="Sun R."/>
            <person name="Suzuki Y."/>
            <person name="Takenaka M."/>
            <person name="Takezawa D."/>
            <person name="Tomogane H."/>
            <person name="Tsuzuki M."/>
            <person name="Ueda T."/>
            <person name="Umeda M."/>
            <person name="Ward J."/>
            <person name="Watanabe Y."/>
            <person name="Yazaki K."/>
            <person name="Yokoyama R."/>
            <person name="Yoshitake Y."/>
            <person name="Yotsui I."/>
            <person name="Zachgo S."/>
            <person name="Schmutz J."/>
        </authorList>
    </citation>
    <scope>NUCLEOTIDE SEQUENCE [LARGE SCALE GENOMIC DNA]</scope>
    <source>
        <strain evidence="10">cv. B-3</strain>
    </source>
</reference>
<sequence length="713" mass="75490">MDVGVAASNGGEPMSPPPPPAKKRRFGEEMNRVAEIVLVLSALGRMRGGKAPTEMELELMVEARSKLAEMCQEFTPNDIIGGDDVRAVIEDMGLNGKDQRLGFRAPKITISEKLSLGKRKMEEAKQFPTPMVSHLSRPNNGIASPGLGKNVSVANKGVSSDVTSVNPAGSYLRPKMMLNGAASQGTANSSANYYAGSWSTQPQSTISFGTAPSKKVPIQSSARVPDPSFRPFMSQTPHGTSPGTNQPMQGVHYGQTYSFQNNHSDIAKIVYNFLHPRVKQYPVWNPPSRDYMSRAMTCQMCEVTINEVATLLICDACENAYHLKCMQANNLKGVPKSEWHCSKCVLASNGKPFPPKYGRAVTTKKVGSMDTKVNLQKPIVTTGPRVQNLPGFVSGAATTSHSVTASVNANTTASAAKTTNTGTQGFRESLVGCTNSPALVSLTKTPNPTAIGSKSVLINNGFVSKPLTPASTMSSPSQLPVVNLVTVNAISNATSSTPVTSSLVAEAPSVTKNGNGNSSASGTTDHSMLNTELTALEALSVTSSGNSHPEVSHSETTKTTEDEATGQSLNADDGLQAPLENVSSCENPSESTSQSDSLNDKTTPENGLEPGKDASEKFASEPCQNHPTETPTAVVSDQDSKMTAEPFMPEDNSACQTEDTSSQPPSVSSYSHSQTEKETPNAQDTVQNVPGDSQEGKGLNGLDDRHHEQPSDP</sequence>
<evidence type="ECO:0000313" key="7">
    <source>
        <dbReference type="EMBL" id="CAG7876940.1"/>
    </source>
</evidence>
<feature type="compositionally biased region" description="Basic and acidic residues" evidence="5">
    <location>
        <begin position="610"/>
        <end position="619"/>
    </location>
</feature>
<feature type="region of interest" description="Disordered" evidence="5">
    <location>
        <begin position="541"/>
        <end position="713"/>
    </location>
</feature>
<dbReference type="AlphaFoldDB" id="A0A397ZDW4"/>
<dbReference type="Proteomes" id="UP000694005">
    <property type="component" value="Chromosome A05"/>
</dbReference>
<evidence type="ECO:0000256" key="4">
    <source>
        <dbReference type="PROSITE-ProRule" id="PRU00146"/>
    </source>
</evidence>
<evidence type="ECO:0000313" key="9">
    <source>
        <dbReference type="EMBL" id="VDC72026.1"/>
    </source>
</evidence>
<dbReference type="Pfam" id="PF25073">
    <property type="entry name" value="DUF7797"/>
    <property type="match status" value="1"/>
</dbReference>
<dbReference type="GO" id="GO:0008270">
    <property type="term" value="F:zinc ion binding"/>
    <property type="evidence" value="ECO:0007669"/>
    <property type="project" value="UniProtKB-KW"/>
</dbReference>
<dbReference type="InterPro" id="IPR019786">
    <property type="entry name" value="Zinc_finger_PHD-type_CS"/>
</dbReference>
<feature type="compositionally biased region" description="Polar residues" evidence="5">
    <location>
        <begin position="622"/>
        <end position="637"/>
    </location>
</feature>
<feature type="region of interest" description="Disordered" evidence="5">
    <location>
        <begin position="209"/>
        <end position="241"/>
    </location>
</feature>
<keyword evidence="2 4" id="KW-0863">Zinc-finger</keyword>
<protein>
    <recommendedName>
        <fullName evidence="6">PHD-type domain-containing protein</fullName>
    </recommendedName>
</protein>
<dbReference type="PROSITE" id="PS50016">
    <property type="entry name" value="ZF_PHD_2"/>
    <property type="match status" value="1"/>
</dbReference>
<dbReference type="InterPro" id="IPR019787">
    <property type="entry name" value="Znf_PHD-finger"/>
</dbReference>
<feature type="domain" description="PHD-type" evidence="6">
    <location>
        <begin position="295"/>
        <end position="347"/>
    </location>
</feature>
<feature type="compositionally biased region" description="Polar residues" evidence="5">
    <location>
        <begin position="680"/>
        <end position="691"/>
    </location>
</feature>
<dbReference type="InterPro" id="IPR001965">
    <property type="entry name" value="Znf_PHD"/>
</dbReference>
<evidence type="ECO:0000256" key="5">
    <source>
        <dbReference type="SAM" id="MobiDB-lite"/>
    </source>
</evidence>
<dbReference type="SMART" id="SM00249">
    <property type="entry name" value="PHD"/>
    <property type="match status" value="1"/>
</dbReference>
<feature type="compositionally biased region" description="Basic and acidic residues" evidence="5">
    <location>
        <begin position="702"/>
        <end position="713"/>
    </location>
</feature>
<proteinExistence type="predicted"/>
<dbReference type="PANTHER" id="PTHR47527">
    <property type="entry name" value="RING/FYVE/PHD ZINC FINGER SUPERFAMILY PROTEIN"/>
    <property type="match status" value="1"/>
</dbReference>
<dbReference type="Gramene" id="A05p34610.2_BraZ1">
    <property type="protein sequence ID" value="A05p34610.2_BraZ1.CDS"/>
    <property type="gene ID" value="A05g34610.2_BraZ1"/>
</dbReference>
<feature type="region of interest" description="Disordered" evidence="5">
    <location>
        <begin position="507"/>
        <end position="526"/>
    </location>
</feature>
<feature type="compositionally biased region" description="Basic and acidic residues" evidence="5">
    <location>
        <begin position="550"/>
        <end position="561"/>
    </location>
</feature>
<dbReference type="PROSITE" id="PS01359">
    <property type="entry name" value="ZF_PHD_1"/>
    <property type="match status" value="1"/>
</dbReference>
<dbReference type="CDD" id="cd15489">
    <property type="entry name" value="PHD_SF"/>
    <property type="match status" value="1"/>
</dbReference>
<evidence type="ECO:0000313" key="8">
    <source>
        <dbReference type="EMBL" id="RID63148.1"/>
    </source>
</evidence>
<organism evidence="8 10">
    <name type="scientific">Brassica campestris</name>
    <name type="common">Field mustard</name>
    <dbReference type="NCBI Taxonomy" id="3711"/>
    <lineage>
        <taxon>Eukaryota</taxon>
        <taxon>Viridiplantae</taxon>
        <taxon>Streptophyta</taxon>
        <taxon>Embryophyta</taxon>
        <taxon>Tracheophyta</taxon>
        <taxon>Spermatophyta</taxon>
        <taxon>Magnoliopsida</taxon>
        <taxon>eudicotyledons</taxon>
        <taxon>Gunneridae</taxon>
        <taxon>Pentapetalae</taxon>
        <taxon>rosids</taxon>
        <taxon>malvids</taxon>
        <taxon>Brassicales</taxon>
        <taxon>Brassicaceae</taxon>
        <taxon>Brassiceae</taxon>
        <taxon>Brassica</taxon>
    </lineage>
</organism>
<feature type="compositionally biased region" description="Polar residues" evidence="5">
    <location>
        <begin position="581"/>
        <end position="597"/>
    </location>
</feature>